<comment type="catalytic activity">
    <reaction evidence="4">
        <text>L-aspartate + L-glutamine + ATP + H2O = L-asparagine + L-glutamate + AMP + diphosphate + H(+)</text>
        <dbReference type="Rhea" id="RHEA:12228"/>
        <dbReference type="ChEBI" id="CHEBI:15377"/>
        <dbReference type="ChEBI" id="CHEBI:15378"/>
        <dbReference type="ChEBI" id="CHEBI:29985"/>
        <dbReference type="ChEBI" id="CHEBI:29991"/>
        <dbReference type="ChEBI" id="CHEBI:30616"/>
        <dbReference type="ChEBI" id="CHEBI:33019"/>
        <dbReference type="ChEBI" id="CHEBI:58048"/>
        <dbReference type="ChEBI" id="CHEBI:58359"/>
        <dbReference type="ChEBI" id="CHEBI:456215"/>
        <dbReference type="EC" id="6.3.5.4"/>
    </reaction>
</comment>
<dbReference type="InterPro" id="IPR029055">
    <property type="entry name" value="Ntn_hydrolases_N"/>
</dbReference>
<evidence type="ECO:0000313" key="6">
    <source>
        <dbReference type="EMBL" id="NEC93142.1"/>
    </source>
</evidence>
<evidence type="ECO:0000256" key="2">
    <source>
        <dbReference type="ARBA" id="ARBA00012737"/>
    </source>
</evidence>
<evidence type="ECO:0000256" key="4">
    <source>
        <dbReference type="ARBA" id="ARBA00048741"/>
    </source>
</evidence>
<dbReference type="AlphaFoldDB" id="A0A6B3C9T6"/>
<dbReference type="GO" id="GO:0016740">
    <property type="term" value="F:transferase activity"/>
    <property type="evidence" value="ECO:0007669"/>
    <property type="project" value="UniProtKB-KW"/>
</dbReference>
<evidence type="ECO:0000259" key="5">
    <source>
        <dbReference type="Pfam" id="PF00733"/>
    </source>
</evidence>
<accession>A0A6B3C9T6</accession>
<dbReference type="InterPro" id="IPR051786">
    <property type="entry name" value="ASN_synthetase/amidase"/>
</dbReference>
<dbReference type="GO" id="GO:0005829">
    <property type="term" value="C:cytosol"/>
    <property type="evidence" value="ECO:0007669"/>
    <property type="project" value="TreeGrafter"/>
</dbReference>
<keyword evidence="3" id="KW-0028">Amino-acid biosynthesis</keyword>
<dbReference type="GO" id="GO:0004066">
    <property type="term" value="F:asparagine synthase (glutamine-hydrolyzing) activity"/>
    <property type="evidence" value="ECO:0007669"/>
    <property type="project" value="UniProtKB-EC"/>
</dbReference>
<dbReference type="EC" id="6.3.5.4" evidence="2"/>
<name>A0A6B3C9T6_9ACTN</name>
<organism evidence="6">
    <name type="scientific">Streptomyces sp. SID12501</name>
    <dbReference type="NCBI Taxonomy" id="2706042"/>
    <lineage>
        <taxon>Bacteria</taxon>
        <taxon>Bacillati</taxon>
        <taxon>Actinomycetota</taxon>
        <taxon>Actinomycetes</taxon>
        <taxon>Kitasatosporales</taxon>
        <taxon>Streptomycetaceae</taxon>
        <taxon>Streptomyces</taxon>
    </lineage>
</organism>
<dbReference type="EMBL" id="JAAGLU010000534">
    <property type="protein sequence ID" value="NEC93142.1"/>
    <property type="molecule type" value="Genomic_DNA"/>
</dbReference>
<proteinExistence type="predicted"/>
<sequence length="156" mass="16769">AARLRFASTLPALLAGGGVDTSLDPAALHQYLSWHGTVPAPRTVLAGVRKIPPATVRVIAPDGTHRDHCYWQPSYTRHSVLGADPALWREAVHDALRTAVRRRTVADVPVGVLLSGGLDSSLIVALLAEEGHEKVPTFAMGFESENGEEGDEFHYS</sequence>
<dbReference type="PANTHER" id="PTHR43284:SF1">
    <property type="entry name" value="ASPARAGINE SYNTHETASE"/>
    <property type="match status" value="1"/>
</dbReference>
<keyword evidence="6" id="KW-0315">Glutamine amidotransferase</keyword>
<dbReference type="SUPFAM" id="SSF56235">
    <property type="entry name" value="N-terminal nucleophile aminohydrolases (Ntn hydrolases)"/>
    <property type="match status" value="1"/>
</dbReference>
<comment type="pathway">
    <text evidence="1">Amino-acid biosynthesis; L-asparagine biosynthesis; L-asparagine from L-aspartate (L-Gln route): step 1/1.</text>
</comment>
<feature type="non-terminal residue" evidence="6">
    <location>
        <position position="1"/>
    </location>
</feature>
<evidence type="ECO:0000256" key="1">
    <source>
        <dbReference type="ARBA" id="ARBA00005187"/>
    </source>
</evidence>
<reference evidence="6" key="1">
    <citation type="submission" date="2020-01" db="EMBL/GenBank/DDBJ databases">
        <title>Insect and environment-associated Actinomycetes.</title>
        <authorList>
            <person name="Currrie C."/>
            <person name="Chevrette M."/>
            <person name="Carlson C."/>
            <person name="Stubbendieck R."/>
            <person name="Wendt-Pienkowski E."/>
        </authorList>
    </citation>
    <scope>NUCLEOTIDE SEQUENCE</scope>
    <source>
        <strain evidence="6">SID12501</strain>
    </source>
</reference>
<dbReference type="GO" id="GO:0006529">
    <property type="term" value="P:asparagine biosynthetic process"/>
    <property type="evidence" value="ECO:0007669"/>
    <property type="project" value="UniProtKB-KW"/>
</dbReference>
<dbReference type="PANTHER" id="PTHR43284">
    <property type="entry name" value="ASPARAGINE SYNTHETASE (GLUTAMINE-HYDROLYZING)"/>
    <property type="match status" value="1"/>
</dbReference>
<keyword evidence="6" id="KW-0808">Transferase</keyword>
<dbReference type="InterPro" id="IPR014729">
    <property type="entry name" value="Rossmann-like_a/b/a_fold"/>
</dbReference>
<dbReference type="RefSeq" id="WP_239149804.1">
    <property type="nucleotide sequence ID" value="NZ_JAAGLU010000534.1"/>
</dbReference>
<evidence type="ECO:0000256" key="3">
    <source>
        <dbReference type="ARBA" id="ARBA00022888"/>
    </source>
</evidence>
<dbReference type="Pfam" id="PF00733">
    <property type="entry name" value="Asn_synthase"/>
    <property type="match status" value="1"/>
</dbReference>
<dbReference type="SUPFAM" id="SSF52402">
    <property type="entry name" value="Adenine nucleotide alpha hydrolases-like"/>
    <property type="match status" value="1"/>
</dbReference>
<comment type="caution">
    <text evidence="6">The sequence shown here is derived from an EMBL/GenBank/DDBJ whole genome shotgun (WGS) entry which is preliminary data.</text>
</comment>
<feature type="domain" description="Asparagine synthetase" evidence="5">
    <location>
        <begin position="92"/>
        <end position="155"/>
    </location>
</feature>
<dbReference type="Gene3D" id="3.40.50.620">
    <property type="entry name" value="HUPs"/>
    <property type="match status" value="1"/>
</dbReference>
<dbReference type="InterPro" id="IPR001962">
    <property type="entry name" value="Asn_synthase"/>
</dbReference>
<protein>
    <recommendedName>
        <fullName evidence="2">asparagine synthase (glutamine-hydrolyzing)</fullName>
        <ecNumber evidence="2">6.3.5.4</ecNumber>
    </recommendedName>
</protein>
<gene>
    <name evidence="6" type="ORF">G3I71_47155</name>
</gene>
<keyword evidence="3" id="KW-0061">Asparagine biosynthesis</keyword>
<feature type="non-terminal residue" evidence="6">
    <location>
        <position position="156"/>
    </location>
</feature>
<dbReference type="Gene3D" id="3.60.20.10">
    <property type="entry name" value="Glutamine Phosphoribosylpyrophosphate, subunit 1, domain 1"/>
    <property type="match status" value="1"/>
</dbReference>